<comment type="caution">
    <text evidence="4">The sequence shown here is derived from an EMBL/GenBank/DDBJ whole genome shotgun (WGS) entry which is preliminary data.</text>
</comment>
<dbReference type="SUPFAM" id="SSF48452">
    <property type="entry name" value="TPR-like"/>
    <property type="match status" value="1"/>
</dbReference>
<dbReference type="Pfam" id="PF07719">
    <property type="entry name" value="TPR_2"/>
    <property type="match status" value="1"/>
</dbReference>
<dbReference type="PATRIC" id="fig|1331206.3.peg.1793"/>
<dbReference type="RefSeq" id="WP_005016444.1">
    <property type="nucleotide sequence ID" value="NZ_JFZZ01000065.1"/>
</dbReference>
<dbReference type="SUPFAM" id="SSF53756">
    <property type="entry name" value="UDP-Glycosyltransferase/glycogen phosphorylase"/>
    <property type="match status" value="1"/>
</dbReference>
<dbReference type="Pfam" id="PF13432">
    <property type="entry name" value="TPR_16"/>
    <property type="match status" value="1"/>
</dbReference>
<dbReference type="PANTHER" id="PTHR44858">
    <property type="entry name" value="TETRATRICOPEPTIDE REPEAT PROTEIN 6"/>
    <property type="match status" value="1"/>
</dbReference>
<dbReference type="InterPro" id="IPR011990">
    <property type="entry name" value="TPR-like_helical_dom_sf"/>
</dbReference>
<dbReference type="EMBL" id="JFZZ01000065">
    <property type="protein sequence ID" value="KAK91056.1"/>
    <property type="molecule type" value="Genomic_DNA"/>
</dbReference>
<evidence type="ECO:0000256" key="1">
    <source>
        <dbReference type="ARBA" id="ARBA00022737"/>
    </source>
</evidence>
<dbReference type="InterPro" id="IPR013105">
    <property type="entry name" value="TPR_2"/>
</dbReference>
<dbReference type="Proteomes" id="UP000026682">
    <property type="component" value="Unassembled WGS sequence"/>
</dbReference>
<keyword evidence="1" id="KW-0677">Repeat</keyword>
<feature type="repeat" description="TPR" evidence="3">
    <location>
        <begin position="175"/>
        <end position="208"/>
    </location>
</feature>
<dbReference type="Gene3D" id="1.25.40.10">
    <property type="entry name" value="Tetratricopeptide repeat domain"/>
    <property type="match status" value="3"/>
</dbReference>
<protein>
    <submittedName>
        <fullName evidence="4">Tetratricopeptide repeat protein</fullName>
    </submittedName>
</protein>
<dbReference type="Gene3D" id="3.40.50.2000">
    <property type="entry name" value="Glycogen Phosphorylase B"/>
    <property type="match status" value="1"/>
</dbReference>
<evidence type="ECO:0000313" key="4">
    <source>
        <dbReference type="EMBL" id="KAK91056.1"/>
    </source>
</evidence>
<organism evidence="4 5">
    <name type="scientific">Bordetella holmesii CDC-H585-BH</name>
    <dbReference type="NCBI Taxonomy" id="1331206"/>
    <lineage>
        <taxon>Bacteria</taxon>
        <taxon>Pseudomonadati</taxon>
        <taxon>Pseudomonadota</taxon>
        <taxon>Betaproteobacteria</taxon>
        <taxon>Burkholderiales</taxon>
        <taxon>Alcaligenaceae</taxon>
        <taxon>Bordetella</taxon>
    </lineage>
</organism>
<keyword evidence="2 3" id="KW-0802">TPR repeat</keyword>
<dbReference type="InterPro" id="IPR019734">
    <property type="entry name" value="TPR_rpt"/>
</dbReference>
<evidence type="ECO:0000313" key="5">
    <source>
        <dbReference type="Proteomes" id="UP000026682"/>
    </source>
</evidence>
<proteinExistence type="predicted"/>
<dbReference type="PROSITE" id="PS50005">
    <property type="entry name" value="TPR"/>
    <property type="match status" value="2"/>
</dbReference>
<evidence type="ECO:0000256" key="2">
    <source>
        <dbReference type="ARBA" id="ARBA00022803"/>
    </source>
</evidence>
<dbReference type="GeneID" id="93118636"/>
<evidence type="ECO:0000256" key="3">
    <source>
        <dbReference type="PROSITE-ProRule" id="PRU00339"/>
    </source>
</evidence>
<dbReference type="PANTHER" id="PTHR44858:SF1">
    <property type="entry name" value="UDP-N-ACETYLGLUCOSAMINE--PEPTIDE N-ACETYLGLUCOSAMINYLTRANSFERASE SPINDLY-RELATED"/>
    <property type="match status" value="1"/>
</dbReference>
<dbReference type="STRING" id="35814.BBB42_16175"/>
<dbReference type="InterPro" id="IPR050498">
    <property type="entry name" value="Ycf3"/>
</dbReference>
<sequence>MTDSTSDLHQRASQAFSSGDYAQAADLLSAALQRAPDDASLLSAAGYALARLGRLAEAADRFDAAVRLRPADVALLRDAGSVNRKAARLEAALGHFRAAYRLLGNDVALLGQIIAVMQQLGRADQALVLIDGTLALAPQSAALHYLRGVALSALGRRAGERQAYETALRFDARLVDAHTNLGVLARDELRLQDALRHFKQALAIDPDNAGARNNRAQTNLLAGRYAHGWRDYEWRWRDGVQTMPFEGAPWLGEPSLAGKTLLVHAEQGLGDTLQFSRYVPSVAAQAARVVLQVQPALQALLQANLPEVTVLAVGDVLPPHDHHVPLLSLPLALASQRAEPWPLARPMQAESSRTAAWAARLDGVFDGPRRPRIGLSWSGNAAHPDDRNRSIPFSQLAALLDVACDFVCVQKDVRESDRQAIDAWRGQGSAGRLYVPALDDVSDTAALMANLDRVISVDTAAAHLAGSMGLPTWILLPAMPDWRWQLQRADTPWYGSVELWRSTQQGWPVLIEALRQRLPAPA</sequence>
<reference evidence="4 5" key="1">
    <citation type="submission" date="2014-03" db="EMBL/GenBank/DDBJ databases">
        <title>Genome sequence of Bordetella holmseii.</title>
        <authorList>
            <person name="Harvill E."/>
            <person name="Goodfield L.L."/>
            <person name="Ivanov Y."/>
            <person name="Meyer J.A."/>
            <person name="Newth C."/>
            <person name="Cassiday P."/>
            <person name="Tondella M.L."/>
            <person name="Liao P."/>
            <person name="Zimmerman J."/>
            <person name="Meert K."/>
            <person name="Wessel D."/>
            <person name="Berger J."/>
            <person name="Dean J.M."/>
            <person name="Holubkov R."/>
            <person name="Burr J."/>
            <person name="Liu T."/>
            <person name="Brinkac L.M."/>
            <person name="Sanka R."/>
            <person name="Kim M."/>
            <person name="Losada L."/>
        </authorList>
    </citation>
    <scope>NUCLEOTIDE SEQUENCE [LARGE SCALE GENOMIC DNA]</scope>
    <source>
        <strain evidence="4 5">CDC-H585-BH</strain>
    </source>
</reference>
<dbReference type="SMART" id="SM00028">
    <property type="entry name" value="TPR"/>
    <property type="match status" value="5"/>
</dbReference>
<name>A0A158M4M3_9BORD</name>
<feature type="repeat" description="TPR" evidence="3">
    <location>
        <begin position="39"/>
        <end position="72"/>
    </location>
</feature>
<dbReference type="AlphaFoldDB" id="A0A158M4M3"/>
<accession>A0A158M4M3</accession>
<gene>
    <name evidence="4" type="ORF">L497_2647</name>
</gene>